<sequence length="131" mass="14237">ALAPSPELKSRSIRAARTPDLTRESHTNVDSLGEVPSPSISRLIIVPRELPPPTDPQSIHYPGFTIFQDPYTIVYASTSEDAPSASFSDQMEVQNDGHKENLPPRRRKIRKAGTELTSSTKADVLSPAGSS</sequence>
<evidence type="ECO:0000313" key="3">
    <source>
        <dbReference type="Proteomes" id="UP000807469"/>
    </source>
</evidence>
<dbReference type="EMBL" id="MU155241">
    <property type="protein sequence ID" value="KAF9478154.1"/>
    <property type="molecule type" value="Genomic_DNA"/>
</dbReference>
<evidence type="ECO:0000313" key="2">
    <source>
        <dbReference type="EMBL" id="KAF9478154.1"/>
    </source>
</evidence>
<dbReference type="AlphaFoldDB" id="A0A9P5Z101"/>
<proteinExistence type="predicted"/>
<keyword evidence="3" id="KW-1185">Reference proteome</keyword>
<accession>A0A9P5Z101</accession>
<comment type="caution">
    <text evidence="2">The sequence shown here is derived from an EMBL/GenBank/DDBJ whole genome shotgun (WGS) entry which is preliminary data.</text>
</comment>
<feature type="non-terminal residue" evidence="2">
    <location>
        <position position="131"/>
    </location>
</feature>
<organism evidence="2 3">
    <name type="scientific">Pholiota conissans</name>
    <dbReference type="NCBI Taxonomy" id="109636"/>
    <lineage>
        <taxon>Eukaryota</taxon>
        <taxon>Fungi</taxon>
        <taxon>Dikarya</taxon>
        <taxon>Basidiomycota</taxon>
        <taxon>Agaricomycotina</taxon>
        <taxon>Agaricomycetes</taxon>
        <taxon>Agaricomycetidae</taxon>
        <taxon>Agaricales</taxon>
        <taxon>Agaricineae</taxon>
        <taxon>Strophariaceae</taxon>
        <taxon>Pholiota</taxon>
    </lineage>
</organism>
<reference evidence="2" key="1">
    <citation type="submission" date="2020-11" db="EMBL/GenBank/DDBJ databases">
        <authorList>
            <consortium name="DOE Joint Genome Institute"/>
            <person name="Ahrendt S."/>
            <person name="Riley R."/>
            <person name="Andreopoulos W."/>
            <person name="Labutti K."/>
            <person name="Pangilinan J."/>
            <person name="Ruiz-Duenas F.J."/>
            <person name="Barrasa J.M."/>
            <person name="Sanchez-Garcia M."/>
            <person name="Camarero S."/>
            <person name="Miyauchi S."/>
            <person name="Serrano A."/>
            <person name="Linde D."/>
            <person name="Babiker R."/>
            <person name="Drula E."/>
            <person name="Ayuso-Fernandez I."/>
            <person name="Pacheco R."/>
            <person name="Padilla G."/>
            <person name="Ferreira P."/>
            <person name="Barriuso J."/>
            <person name="Kellner H."/>
            <person name="Castanera R."/>
            <person name="Alfaro M."/>
            <person name="Ramirez L."/>
            <person name="Pisabarro A.G."/>
            <person name="Kuo A."/>
            <person name="Tritt A."/>
            <person name="Lipzen A."/>
            <person name="He G."/>
            <person name="Yan M."/>
            <person name="Ng V."/>
            <person name="Cullen D."/>
            <person name="Martin F."/>
            <person name="Rosso M.-N."/>
            <person name="Henrissat B."/>
            <person name="Hibbett D."/>
            <person name="Martinez A.T."/>
            <person name="Grigoriev I.V."/>
        </authorList>
    </citation>
    <scope>NUCLEOTIDE SEQUENCE</scope>
    <source>
        <strain evidence="2">CIRM-BRFM 674</strain>
    </source>
</reference>
<feature type="region of interest" description="Disordered" evidence="1">
    <location>
        <begin position="80"/>
        <end position="131"/>
    </location>
</feature>
<name>A0A9P5Z101_9AGAR</name>
<protein>
    <submittedName>
        <fullName evidence="2">Uncharacterized protein</fullName>
    </submittedName>
</protein>
<evidence type="ECO:0000256" key="1">
    <source>
        <dbReference type="SAM" id="MobiDB-lite"/>
    </source>
</evidence>
<dbReference type="Proteomes" id="UP000807469">
    <property type="component" value="Unassembled WGS sequence"/>
</dbReference>
<feature type="compositionally biased region" description="Polar residues" evidence="1">
    <location>
        <begin position="80"/>
        <end position="93"/>
    </location>
</feature>
<dbReference type="OrthoDB" id="3211926at2759"/>
<feature type="non-terminal residue" evidence="2">
    <location>
        <position position="1"/>
    </location>
</feature>
<gene>
    <name evidence="2" type="ORF">BDN70DRAFT_781580</name>
</gene>
<feature type="region of interest" description="Disordered" evidence="1">
    <location>
        <begin position="1"/>
        <end position="36"/>
    </location>
</feature>